<evidence type="ECO:0000313" key="3">
    <source>
        <dbReference type="EMBL" id="SIN83374.1"/>
    </source>
</evidence>
<evidence type="ECO:0000256" key="1">
    <source>
        <dbReference type="ARBA" id="ARBA00022801"/>
    </source>
</evidence>
<dbReference type="RefSeq" id="WP_034546397.1">
    <property type="nucleotide sequence ID" value="NZ_FSRN01000001.1"/>
</dbReference>
<dbReference type="Proteomes" id="UP000184758">
    <property type="component" value="Unassembled WGS sequence"/>
</dbReference>
<dbReference type="STRING" id="28230.SAMN05878443_0039"/>
<dbReference type="Pfam" id="PF04203">
    <property type="entry name" value="Sortase"/>
    <property type="match status" value="1"/>
</dbReference>
<feature type="active site" description="Acyl-thioester intermediate" evidence="2">
    <location>
        <position position="237"/>
    </location>
</feature>
<dbReference type="AlphaFoldDB" id="A0A1N6EK21"/>
<name>A0A1N6EK21_9LACT</name>
<protein>
    <submittedName>
        <fullName evidence="3">Sortase B</fullName>
    </submittedName>
</protein>
<accession>A0A1N6EK21</accession>
<organism evidence="3 4">
    <name type="scientific">Carnobacterium alterfunditum</name>
    <dbReference type="NCBI Taxonomy" id="28230"/>
    <lineage>
        <taxon>Bacteria</taxon>
        <taxon>Bacillati</taxon>
        <taxon>Bacillota</taxon>
        <taxon>Bacilli</taxon>
        <taxon>Lactobacillales</taxon>
        <taxon>Carnobacteriaceae</taxon>
        <taxon>Carnobacterium</taxon>
    </lineage>
</organism>
<dbReference type="EMBL" id="FSRN01000001">
    <property type="protein sequence ID" value="SIN83374.1"/>
    <property type="molecule type" value="Genomic_DNA"/>
</dbReference>
<dbReference type="InterPro" id="IPR005754">
    <property type="entry name" value="Sortase"/>
</dbReference>
<dbReference type="NCBIfam" id="TIGR03064">
    <property type="entry name" value="sortase_srtB"/>
    <property type="match status" value="1"/>
</dbReference>
<keyword evidence="4" id="KW-1185">Reference proteome</keyword>
<dbReference type="Gene3D" id="2.40.260.10">
    <property type="entry name" value="Sortase"/>
    <property type="match status" value="1"/>
</dbReference>
<gene>
    <name evidence="3" type="ORF">SAMN05878443_0039</name>
</gene>
<dbReference type="GO" id="GO:0016787">
    <property type="term" value="F:hydrolase activity"/>
    <property type="evidence" value="ECO:0007669"/>
    <property type="project" value="UniProtKB-KW"/>
</dbReference>
<proteinExistence type="predicted"/>
<dbReference type="eggNOG" id="COG4509">
    <property type="taxonomic scope" value="Bacteria"/>
</dbReference>
<feature type="active site" description="Proton donor/acceptor" evidence="2">
    <location>
        <position position="145"/>
    </location>
</feature>
<dbReference type="SUPFAM" id="SSF63817">
    <property type="entry name" value="Sortase"/>
    <property type="match status" value="1"/>
</dbReference>
<sequence>MKKKYWVAILSGLLVVQSAYYYNMVTAQRKEVKVPESVLVQSTPKENVVPKEVVPTTKIDTEKNIVEEMVFEKNTATDHYLLNSDYVGWLNIGNTVIDYPVVRGTDNEYYLKHNFYKEEDVLGAVFMDYRNVGMGIDKHTIIYGHYAKYGQMFKDLDQYLSEDFLTDNSQFIFTDAFTERTYKIFSVHPSDADPKFLDVSFKDNEFPDFVDTLKNESIFLTDTPVSPEDKILTLVTCNYDVNDGRLFIHAVEITE</sequence>
<keyword evidence="1" id="KW-0378">Hydrolase</keyword>
<dbReference type="CDD" id="cd05826">
    <property type="entry name" value="Sortase_B"/>
    <property type="match status" value="1"/>
</dbReference>
<dbReference type="InterPro" id="IPR023365">
    <property type="entry name" value="Sortase_dom-sf"/>
</dbReference>
<dbReference type="InterPro" id="IPR009835">
    <property type="entry name" value="SrtB"/>
</dbReference>
<evidence type="ECO:0000256" key="2">
    <source>
        <dbReference type="PIRSR" id="PIRSR605754-1"/>
    </source>
</evidence>
<reference evidence="4" key="1">
    <citation type="submission" date="2016-11" db="EMBL/GenBank/DDBJ databases">
        <authorList>
            <person name="Varghese N."/>
            <person name="Submissions S."/>
        </authorList>
    </citation>
    <scope>NUCLEOTIDE SEQUENCE [LARGE SCALE GENOMIC DNA]</scope>
    <source>
        <strain evidence="4">313</strain>
    </source>
</reference>
<evidence type="ECO:0000313" key="4">
    <source>
        <dbReference type="Proteomes" id="UP000184758"/>
    </source>
</evidence>